<dbReference type="STRING" id="519442.Huta_1824"/>
<feature type="domain" description="Archaeal Type IV pilin N-terminal" evidence="1">
    <location>
        <begin position="1"/>
        <end position="63"/>
    </location>
</feature>
<dbReference type="eggNOG" id="arCOG02416">
    <property type="taxonomic scope" value="Archaea"/>
</dbReference>
<name>C7NSA7_HALUD</name>
<dbReference type="KEGG" id="hut:Huta_1824"/>
<dbReference type="Pfam" id="PF07790">
    <property type="entry name" value="Pilin_N"/>
    <property type="match status" value="1"/>
</dbReference>
<dbReference type="Gene3D" id="2.60.120.430">
    <property type="entry name" value="Galactose-binding lectin"/>
    <property type="match status" value="1"/>
</dbReference>
<reference evidence="2 3" key="1">
    <citation type="journal article" date="2009" name="Stand. Genomic Sci.">
        <title>Complete genome sequence of Halorhabdus utahensis type strain (AX-2).</title>
        <authorList>
            <person name="Anderson I."/>
            <person name="Tindall B.J."/>
            <person name="Pomrenke H."/>
            <person name="Goker M."/>
            <person name="Lapidus A."/>
            <person name="Nolan M."/>
            <person name="Copeland A."/>
            <person name="Glavina Del Rio T."/>
            <person name="Chen F."/>
            <person name="Tice H."/>
            <person name="Cheng J.F."/>
            <person name="Lucas S."/>
            <person name="Chertkov O."/>
            <person name="Bruce D."/>
            <person name="Brettin T."/>
            <person name="Detter J.C."/>
            <person name="Han C."/>
            <person name="Goodwin L."/>
            <person name="Land M."/>
            <person name="Hauser L."/>
            <person name="Chang Y.J."/>
            <person name="Jeffries C.D."/>
            <person name="Pitluck S."/>
            <person name="Pati A."/>
            <person name="Mavromatis K."/>
            <person name="Ivanova N."/>
            <person name="Ovchinnikova G."/>
            <person name="Chen A."/>
            <person name="Palaniappan K."/>
            <person name="Chain P."/>
            <person name="Rohde M."/>
            <person name="Bristow J."/>
            <person name="Eisen J.A."/>
            <person name="Markowitz V."/>
            <person name="Hugenholtz P."/>
            <person name="Kyrpides N.C."/>
            <person name="Klenk H.P."/>
        </authorList>
    </citation>
    <scope>NUCLEOTIDE SEQUENCE [LARGE SCALE GENOMIC DNA]</scope>
    <source>
        <strain evidence="3">DSM 12940 / JCM 11049 / AX-2</strain>
    </source>
</reference>
<sequence>MLLVAIAIILGVTVSVFALGLVEQFEQAPPTAVFETDYSADNGIVLQHRGGDVLTVDGLSVQLGDRSYPVTDYVSSQRLNAGADVGPLYPADAAEARLVWEQDSSSSIVYTATPPREGTVPSYLRFDTATVQSYGSGQDYDDEFIYTTGAREAVLTNNTWKLVEFDHNVTEQTVLEFDFRSSTEGEIHGIGLETGTSISDDRIFKLFGNQSWGIEYDEVDYATTDGWVHYEIPVGQLYGPSQYGQADYLALVNDIDDTDIATDSQFRNIRAYDAPDLGSSIQFEFSVNGTTTTEPVQSYGSQDKDFGVTTTDGNATMRLSNNTWASVPINNTVTADTVLSVEFNATNKGEIQGIGLETGDSEAESRFVRFYGNQSWAQAATPYYSDGDGWVTYEIDASSLVSAGTDVSHLVFVNDDDSDASGVSRFRNVTIDEDP</sequence>
<dbReference type="EMBL" id="CP001687">
    <property type="protein sequence ID" value="ACV11994.1"/>
    <property type="molecule type" value="Genomic_DNA"/>
</dbReference>
<evidence type="ECO:0000259" key="1">
    <source>
        <dbReference type="Pfam" id="PF07790"/>
    </source>
</evidence>
<proteinExistence type="predicted"/>
<dbReference type="Proteomes" id="UP000002071">
    <property type="component" value="Chromosome"/>
</dbReference>
<evidence type="ECO:0000313" key="3">
    <source>
        <dbReference type="Proteomes" id="UP000002071"/>
    </source>
</evidence>
<dbReference type="InterPro" id="IPR012859">
    <property type="entry name" value="Pilin_N_archaeal"/>
</dbReference>
<keyword evidence="3" id="KW-1185">Reference proteome</keyword>
<dbReference type="HOGENOM" id="CLU_629478_0_0_2"/>
<protein>
    <recommendedName>
        <fullName evidence="1">Archaeal Type IV pilin N-terminal domain-containing protein</fullName>
    </recommendedName>
</protein>
<evidence type="ECO:0000313" key="2">
    <source>
        <dbReference type="EMBL" id="ACV11994.1"/>
    </source>
</evidence>
<dbReference type="AlphaFoldDB" id="C7NSA7"/>
<accession>C7NSA7</accession>
<gene>
    <name evidence="2" type="ordered locus">Huta_1824</name>
</gene>
<organism evidence="2 3">
    <name type="scientific">Halorhabdus utahensis (strain DSM 12940 / JCM 11049 / AX-2)</name>
    <dbReference type="NCBI Taxonomy" id="519442"/>
    <lineage>
        <taxon>Archaea</taxon>
        <taxon>Methanobacteriati</taxon>
        <taxon>Methanobacteriota</taxon>
        <taxon>Stenosarchaea group</taxon>
        <taxon>Halobacteria</taxon>
        <taxon>Halobacteriales</taxon>
        <taxon>Haloarculaceae</taxon>
        <taxon>Halorhabdus</taxon>
    </lineage>
</organism>